<dbReference type="GO" id="GO:0008270">
    <property type="term" value="F:zinc ion binding"/>
    <property type="evidence" value="ECO:0007669"/>
    <property type="project" value="UniProtKB-KW"/>
</dbReference>
<evidence type="ECO:0000313" key="4">
    <source>
        <dbReference type="EMBL" id="CAD7403701.1"/>
    </source>
</evidence>
<protein>
    <recommendedName>
        <fullName evidence="3">C2H2-type domain-containing protein</fullName>
    </recommendedName>
</protein>
<name>A0A7R9CWC8_TIMCR</name>
<dbReference type="AlphaFoldDB" id="A0A7R9CWC8"/>
<feature type="domain" description="C2H2-type" evidence="3">
    <location>
        <begin position="10"/>
        <end position="39"/>
    </location>
</feature>
<proteinExistence type="predicted"/>
<reference evidence="4" key="1">
    <citation type="submission" date="2020-11" db="EMBL/GenBank/DDBJ databases">
        <authorList>
            <person name="Tran Van P."/>
        </authorList>
    </citation>
    <scope>NUCLEOTIDE SEQUENCE</scope>
</reference>
<feature type="region of interest" description="Disordered" evidence="2">
    <location>
        <begin position="215"/>
        <end position="234"/>
    </location>
</feature>
<dbReference type="EMBL" id="OC318927">
    <property type="protein sequence ID" value="CAD7403701.1"/>
    <property type="molecule type" value="Genomic_DNA"/>
</dbReference>
<keyword evidence="1" id="KW-0863">Zinc-finger</keyword>
<keyword evidence="1" id="KW-0479">Metal-binding</keyword>
<dbReference type="InterPro" id="IPR036236">
    <property type="entry name" value="Znf_C2H2_sf"/>
</dbReference>
<gene>
    <name evidence="4" type="ORF">TCEB3V08_LOCUS7118</name>
</gene>
<dbReference type="PROSITE" id="PS50157">
    <property type="entry name" value="ZINC_FINGER_C2H2_2"/>
    <property type="match status" value="1"/>
</dbReference>
<evidence type="ECO:0000256" key="2">
    <source>
        <dbReference type="SAM" id="MobiDB-lite"/>
    </source>
</evidence>
<evidence type="ECO:0000259" key="3">
    <source>
        <dbReference type="PROSITE" id="PS50157"/>
    </source>
</evidence>
<dbReference type="Gene3D" id="3.30.160.60">
    <property type="entry name" value="Classic Zinc Finger"/>
    <property type="match status" value="1"/>
</dbReference>
<evidence type="ECO:0000256" key="1">
    <source>
        <dbReference type="PROSITE-ProRule" id="PRU00042"/>
    </source>
</evidence>
<dbReference type="SUPFAM" id="SSF57667">
    <property type="entry name" value="beta-beta-alpha zinc fingers"/>
    <property type="match status" value="1"/>
</dbReference>
<dbReference type="PROSITE" id="PS00028">
    <property type="entry name" value="ZINC_FINGER_C2H2_1"/>
    <property type="match status" value="1"/>
</dbReference>
<organism evidence="4">
    <name type="scientific">Timema cristinae</name>
    <name type="common">Walking stick</name>
    <dbReference type="NCBI Taxonomy" id="61476"/>
    <lineage>
        <taxon>Eukaryota</taxon>
        <taxon>Metazoa</taxon>
        <taxon>Ecdysozoa</taxon>
        <taxon>Arthropoda</taxon>
        <taxon>Hexapoda</taxon>
        <taxon>Insecta</taxon>
        <taxon>Pterygota</taxon>
        <taxon>Neoptera</taxon>
        <taxon>Polyneoptera</taxon>
        <taxon>Phasmatodea</taxon>
        <taxon>Timematodea</taxon>
        <taxon>Timematoidea</taxon>
        <taxon>Timematidae</taxon>
        <taxon>Timema</taxon>
    </lineage>
</organism>
<accession>A0A7R9CWC8</accession>
<keyword evidence="1" id="KW-0862">Zinc</keyword>
<sequence length="261" mass="28604">MVGHSGERKFVCDLCGKCFMRPFDLSKHKKSSIHNGKGGGEGLQGPGSVPHYGAGSLKREEKLNRNSKTNIYELAYWALENKRFLGSDIDQFTAHFSLVQSECRDALLTHWISLDPLANLGFQVPASLAGFYCEQISIICLEKFECKVYAESPIVTTNVVPSIKEEGIGSIEKFQDQSTASYYPFGLYALSTNYANGLGIGKVELEQVNPHLRGGRVENHLGTKPHPPVHSTEIRTSISPSSVVELNTTSALANYATKAAH</sequence>
<dbReference type="InterPro" id="IPR013087">
    <property type="entry name" value="Znf_C2H2_type"/>
</dbReference>